<feature type="region of interest" description="Disordered" evidence="12">
    <location>
        <begin position="1"/>
        <end position="33"/>
    </location>
</feature>
<evidence type="ECO:0000256" key="3">
    <source>
        <dbReference type="ARBA" id="ARBA00011918"/>
    </source>
</evidence>
<dbReference type="InterPro" id="IPR001497">
    <property type="entry name" value="MethylDNA_cys_MeTrfase_AS"/>
</dbReference>
<keyword evidence="8" id="KW-0234">DNA repair</keyword>
<dbReference type="AlphaFoldDB" id="A0A0D2KNA9"/>
<dbReference type="Gene3D" id="1.10.10.10">
    <property type="entry name" value="Winged helix-like DNA-binding domain superfamily/Winged helix DNA-binding domain"/>
    <property type="match status" value="1"/>
</dbReference>
<dbReference type="SUPFAM" id="SSF46767">
    <property type="entry name" value="Methylated DNA-protein cysteine methyltransferase, C-terminal domain"/>
    <property type="match status" value="1"/>
</dbReference>
<keyword evidence="15" id="KW-1185">Reference proteome</keyword>
<feature type="compositionally biased region" description="Basic residues" evidence="12">
    <location>
        <begin position="1"/>
        <end position="14"/>
    </location>
</feature>
<dbReference type="Pfam" id="PF01035">
    <property type="entry name" value="DNA_binding_1"/>
    <property type="match status" value="1"/>
</dbReference>
<dbReference type="NCBIfam" id="TIGR00589">
    <property type="entry name" value="ogt"/>
    <property type="match status" value="1"/>
</dbReference>
<dbReference type="PANTHER" id="PTHR10815:SF13">
    <property type="entry name" value="METHYLATED-DNA--PROTEIN-CYSTEINE METHYLTRANSFERASE"/>
    <property type="match status" value="1"/>
</dbReference>
<evidence type="ECO:0000256" key="9">
    <source>
        <dbReference type="ARBA" id="ARBA00030795"/>
    </source>
</evidence>
<dbReference type="EC" id="2.1.1.63" evidence="3"/>
<sequence length="162" mass="18251">MATLRKHPQHRRPLPAHPKYISPRQPAIERRTGRSSERQLIFILLPCLNLTLDQRLTPHQWDVYDFVLTIPKGKVATYKDVALSAGGSPRSVGNALRNNPFSPSVPCHRVIASSLFIGGFFGEWGKDHKTGKRYNQKLDMLAAEGVAFNDKGHLLCERETLL</sequence>
<reference evidence="15" key="1">
    <citation type="submission" date="2014-04" db="EMBL/GenBank/DDBJ databases">
        <title>Evolutionary Origins and Diversification of the Mycorrhizal Mutualists.</title>
        <authorList>
            <consortium name="DOE Joint Genome Institute"/>
            <consortium name="Mycorrhizal Genomics Consortium"/>
            <person name="Kohler A."/>
            <person name="Kuo A."/>
            <person name="Nagy L.G."/>
            <person name="Floudas D."/>
            <person name="Copeland A."/>
            <person name="Barry K.W."/>
            <person name="Cichocki N."/>
            <person name="Veneault-Fourrey C."/>
            <person name="LaButti K."/>
            <person name="Lindquist E.A."/>
            <person name="Lipzen A."/>
            <person name="Lundell T."/>
            <person name="Morin E."/>
            <person name="Murat C."/>
            <person name="Riley R."/>
            <person name="Ohm R."/>
            <person name="Sun H."/>
            <person name="Tunlid A."/>
            <person name="Henrissat B."/>
            <person name="Grigoriev I.V."/>
            <person name="Hibbett D.S."/>
            <person name="Martin F."/>
        </authorList>
    </citation>
    <scope>NUCLEOTIDE SEQUENCE [LARGE SCALE GENOMIC DNA]</scope>
    <source>
        <strain evidence="15">FD-334 SS-4</strain>
    </source>
</reference>
<evidence type="ECO:0000256" key="6">
    <source>
        <dbReference type="ARBA" id="ARBA00022679"/>
    </source>
</evidence>
<dbReference type="OMA" id="LRVNPFC"/>
<evidence type="ECO:0000313" key="15">
    <source>
        <dbReference type="Proteomes" id="UP000054270"/>
    </source>
</evidence>
<dbReference type="InterPro" id="IPR036388">
    <property type="entry name" value="WH-like_DNA-bd_sf"/>
</dbReference>
<keyword evidence="5" id="KW-0489">Methyltransferase</keyword>
<keyword evidence="6" id="KW-0808">Transferase</keyword>
<proteinExistence type="inferred from homology"/>
<evidence type="ECO:0000256" key="7">
    <source>
        <dbReference type="ARBA" id="ARBA00022763"/>
    </source>
</evidence>
<comment type="similarity">
    <text evidence="2">Belongs to the MGMT family.</text>
</comment>
<dbReference type="PANTHER" id="PTHR10815">
    <property type="entry name" value="METHYLATED-DNA--PROTEIN-CYSTEINE METHYLTRANSFERASE"/>
    <property type="match status" value="1"/>
</dbReference>
<dbReference type="CDD" id="cd06445">
    <property type="entry name" value="ATase"/>
    <property type="match status" value="1"/>
</dbReference>
<evidence type="ECO:0000256" key="12">
    <source>
        <dbReference type="SAM" id="MobiDB-lite"/>
    </source>
</evidence>
<evidence type="ECO:0000256" key="2">
    <source>
        <dbReference type="ARBA" id="ARBA00008711"/>
    </source>
</evidence>
<name>A0A0D2KNA9_HYPSF</name>
<dbReference type="PROSITE" id="PS00374">
    <property type="entry name" value="MGMT"/>
    <property type="match status" value="1"/>
</dbReference>
<evidence type="ECO:0000256" key="1">
    <source>
        <dbReference type="ARBA" id="ARBA00001286"/>
    </source>
</evidence>
<evidence type="ECO:0000256" key="10">
    <source>
        <dbReference type="ARBA" id="ARBA00031621"/>
    </source>
</evidence>
<dbReference type="GO" id="GO:0003908">
    <property type="term" value="F:methylated-DNA-[protein]-cysteine S-methyltransferase activity"/>
    <property type="evidence" value="ECO:0007669"/>
    <property type="project" value="UniProtKB-EC"/>
</dbReference>
<evidence type="ECO:0000256" key="4">
    <source>
        <dbReference type="ARBA" id="ARBA00015377"/>
    </source>
</evidence>
<dbReference type="GO" id="GO:0006281">
    <property type="term" value="P:DNA repair"/>
    <property type="evidence" value="ECO:0007669"/>
    <property type="project" value="UniProtKB-KW"/>
</dbReference>
<accession>A0A0D2KNA9</accession>
<feature type="domain" description="Methylated-DNA-[protein]-cysteine S-methyltransferase DNA binding" evidence="13">
    <location>
        <begin position="59"/>
        <end position="145"/>
    </location>
</feature>
<evidence type="ECO:0000256" key="8">
    <source>
        <dbReference type="ARBA" id="ARBA00023204"/>
    </source>
</evidence>
<dbReference type="GO" id="GO:0032259">
    <property type="term" value="P:methylation"/>
    <property type="evidence" value="ECO:0007669"/>
    <property type="project" value="UniProtKB-KW"/>
</dbReference>
<protein>
    <recommendedName>
        <fullName evidence="4">Methylated-DNA--protein-cysteine methyltransferase</fullName>
        <ecNumber evidence="3">2.1.1.63</ecNumber>
    </recommendedName>
    <alternativeName>
        <fullName evidence="9">6-O-methylguanine-DNA methyltransferase</fullName>
    </alternativeName>
    <alternativeName>
        <fullName evidence="10">O-6-methylguanine-DNA-alkyltransferase</fullName>
    </alternativeName>
</protein>
<comment type="catalytic activity">
    <reaction evidence="1">
        <text>a 4-O-methyl-thymidine in DNA + L-cysteinyl-[protein] = a thymidine in DNA + S-methyl-L-cysteinyl-[protein]</text>
        <dbReference type="Rhea" id="RHEA:53428"/>
        <dbReference type="Rhea" id="RHEA-COMP:10131"/>
        <dbReference type="Rhea" id="RHEA-COMP:10132"/>
        <dbReference type="Rhea" id="RHEA-COMP:13555"/>
        <dbReference type="Rhea" id="RHEA-COMP:13556"/>
        <dbReference type="ChEBI" id="CHEBI:29950"/>
        <dbReference type="ChEBI" id="CHEBI:82612"/>
        <dbReference type="ChEBI" id="CHEBI:137386"/>
        <dbReference type="ChEBI" id="CHEBI:137387"/>
        <dbReference type="EC" id="2.1.1.63"/>
    </reaction>
</comment>
<evidence type="ECO:0000259" key="13">
    <source>
        <dbReference type="Pfam" id="PF01035"/>
    </source>
</evidence>
<keyword evidence="7" id="KW-0227">DNA damage</keyword>
<dbReference type="Proteomes" id="UP000054270">
    <property type="component" value="Unassembled WGS sequence"/>
</dbReference>
<dbReference type="InterPro" id="IPR036217">
    <property type="entry name" value="MethylDNA_cys_MeTrfase_DNAb"/>
</dbReference>
<organism evidence="14 15">
    <name type="scientific">Hypholoma sublateritium (strain FD-334 SS-4)</name>
    <dbReference type="NCBI Taxonomy" id="945553"/>
    <lineage>
        <taxon>Eukaryota</taxon>
        <taxon>Fungi</taxon>
        <taxon>Dikarya</taxon>
        <taxon>Basidiomycota</taxon>
        <taxon>Agaricomycotina</taxon>
        <taxon>Agaricomycetes</taxon>
        <taxon>Agaricomycetidae</taxon>
        <taxon>Agaricales</taxon>
        <taxon>Agaricineae</taxon>
        <taxon>Strophariaceae</taxon>
        <taxon>Hypholoma</taxon>
    </lineage>
</organism>
<evidence type="ECO:0000313" key="14">
    <source>
        <dbReference type="EMBL" id="KJA16102.1"/>
    </source>
</evidence>
<dbReference type="OrthoDB" id="1907495at2759"/>
<dbReference type="InterPro" id="IPR014048">
    <property type="entry name" value="MethylDNA_cys_MeTrfase_DNA-bd"/>
</dbReference>
<evidence type="ECO:0000256" key="5">
    <source>
        <dbReference type="ARBA" id="ARBA00022603"/>
    </source>
</evidence>
<evidence type="ECO:0000256" key="11">
    <source>
        <dbReference type="ARBA" id="ARBA00049348"/>
    </source>
</evidence>
<gene>
    <name evidence="14" type="ORF">HYPSUDRAFT_324374</name>
</gene>
<dbReference type="STRING" id="945553.A0A0D2KNA9"/>
<dbReference type="EMBL" id="KN817628">
    <property type="protein sequence ID" value="KJA16102.1"/>
    <property type="molecule type" value="Genomic_DNA"/>
</dbReference>
<comment type="catalytic activity">
    <reaction evidence="11">
        <text>a 6-O-methyl-2'-deoxyguanosine in DNA + L-cysteinyl-[protein] = S-methyl-L-cysteinyl-[protein] + a 2'-deoxyguanosine in DNA</text>
        <dbReference type="Rhea" id="RHEA:24000"/>
        <dbReference type="Rhea" id="RHEA-COMP:10131"/>
        <dbReference type="Rhea" id="RHEA-COMP:10132"/>
        <dbReference type="Rhea" id="RHEA-COMP:11367"/>
        <dbReference type="Rhea" id="RHEA-COMP:11368"/>
        <dbReference type="ChEBI" id="CHEBI:29950"/>
        <dbReference type="ChEBI" id="CHEBI:82612"/>
        <dbReference type="ChEBI" id="CHEBI:85445"/>
        <dbReference type="ChEBI" id="CHEBI:85448"/>
        <dbReference type="EC" id="2.1.1.63"/>
    </reaction>
</comment>